<feature type="transmembrane region" description="Helical" evidence="11">
    <location>
        <begin position="12"/>
        <end position="34"/>
    </location>
</feature>
<dbReference type="PANTHER" id="PTHR33909:SF1">
    <property type="entry name" value="SEC TRANSLOCON ACCESSORY COMPLEX SUBUNIT YAJC"/>
    <property type="match status" value="1"/>
</dbReference>
<evidence type="ECO:0000256" key="4">
    <source>
        <dbReference type="ARBA" id="ARBA00022475"/>
    </source>
</evidence>
<evidence type="ECO:0000256" key="6">
    <source>
        <dbReference type="ARBA" id="ARBA00022927"/>
    </source>
</evidence>
<sequence>MNTLFLANANAGGGNLMMIVFIVAIFAVTYFFMIKPQKKQQQKKMEMMNQLKKGDNVVLIDGLHGKIDSVNTKDKTVVVDADGIYLTFSRMAIQQILPSSPASAEPVSATPADTKAEDQAESEPEKEPDSEQKPEAPADKPIEEKPASQSSDAADDQEK</sequence>
<dbReference type="RefSeq" id="WP_046327422.1">
    <property type="nucleotide sequence ID" value="NZ_CP084389.1"/>
</dbReference>
<protein>
    <submittedName>
        <fullName evidence="12">Preprotein translocase subunit YajC</fullName>
    </submittedName>
</protein>
<dbReference type="AlphaFoldDB" id="A0AA47B2W6"/>
<dbReference type="NCBIfam" id="TIGR00739">
    <property type="entry name" value="yajC"/>
    <property type="match status" value="1"/>
</dbReference>
<feature type="region of interest" description="Disordered" evidence="10">
    <location>
        <begin position="99"/>
        <end position="159"/>
    </location>
</feature>
<keyword evidence="5 11" id="KW-0812">Transmembrane</keyword>
<keyword evidence="6" id="KW-0653">Protein transport</keyword>
<evidence type="ECO:0000256" key="10">
    <source>
        <dbReference type="SAM" id="MobiDB-lite"/>
    </source>
</evidence>
<organism evidence="12 13">
    <name type="scientific">Lactobacillus helsingborgensis</name>
    <dbReference type="NCBI Taxonomy" id="1218494"/>
    <lineage>
        <taxon>Bacteria</taxon>
        <taxon>Bacillati</taxon>
        <taxon>Bacillota</taxon>
        <taxon>Bacilli</taxon>
        <taxon>Lactobacillales</taxon>
        <taxon>Lactobacillaceae</taxon>
        <taxon>Lactobacillus</taxon>
    </lineage>
</organism>
<keyword evidence="8" id="KW-0811">Translocation</keyword>
<gene>
    <name evidence="12" type="primary">yajC</name>
    <name evidence="12" type="ORF">LDX53_06100</name>
</gene>
<accession>A0AA47B2W6</accession>
<dbReference type="EMBL" id="CP084389">
    <property type="protein sequence ID" value="UZX29151.1"/>
    <property type="molecule type" value="Genomic_DNA"/>
</dbReference>
<keyword evidence="4" id="KW-1003">Cell membrane</keyword>
<reference evidence="12" key="1">
    <citation type="submission" date="2021-09" db="EMBL/GenBank/DDBJ databases">
        <title>Lactobacillus species from Apis mellifera, Switzerland.</title>
        <authorList>
            <person name="Pfister J."/>
            <person name="Brown A."/>
            <person name="Neumann P."/>
            <person name="Collaud A."/>
            <person name="Retschnig G."/>
            <person name="Perreten V."/>
        </authorList>
    </citation>
    <scope>NUCLEOTIDE SEQUENCE</scope>
    <source>
        <strain evidence="12">IBH002</strain>
    </source>
</reference>
<dbReference type="InterPro" id="IPR003849">
    <property type="entry name" value="Preprotein_translocase_YajC"/>
</dbReference>
<comment type="subcellular location">
    <subcellularLocation>
        <location evidence="1">Cell membrane</location>
        <topology evidence="1">Single-pass membrane protein</topology>
    </subcellularLocation>
</comment>
<feature type="compositionally biased region" description="Basic and acidic residues" evidence="10">
    <location>
        <begin position="114"/>
        <end position="146"/>
    </location>
</feature>
<evidence type="ECO:0000256" key="7">
    <source>
        <dbReference type="ARBA" id="ARBA00022989"/>
    </source>
</evidence>
<dbReference type="GO" id="GO:0015031">
    <property type="term" value="P:protein transport"/>
    <property type="evidence" value="ECO:0007669"/>
    <property type="project" value="UniProtKB-KW"/>
</dbReference>
<evidence type="ECO:0000256" key="9">
    <source>
        <dbReference type="ARBA" id="ARBA00023136"/>
    </source>
</evidence>
<dbReference type="Pfam" id="PF02699">
    <property type="entry name" value="YajC"/>
    <property type="match status" value="1"/>
</dbReference>
<evidence type="ECO:0000256" key="3">
    <source>
        <dbReference type="ARBA" id="ARBA00022448"/>
    </source>
</evidence>
<keyword evidence="13" id="KW-1185">Reference proteome</keyword>
<keyword evidence="9 11" id="KW-0472">Membrane</keyword>
<keyword evidence="3" id="KW-0813">Transport</keyword>
<proteinExistence type="inferred from homology"/>
<dbReference type="Proteomes" id="UP001164557">
    <property type="component" value="Chromosome"/>
</dbReference>
<feature type="compositionally biased region" description="Low complexity" evidence="10">
    <location>
        <begin position="99"/>
        <end position="112"/>
    </location>
</feature>
<keyword evidence="7 11" id="KW-1133">Transmembrane helix</keyword>
<evidence type="ECO:0000256" key="8">
    <source>
        <dbReference type="ARBA" id="ARBA00023010"/>
    </source>
</evidence>
<evidence type="ECO:0000256" key="5">
    <source>
        <dbReference type="ARBA" id="ARBA00022692"/>
    </source>
</evidence>
<evidence type="ECO:0000256" key="1">
    <source>
        <dbReference type="ARBA" id="ARBA00004162"/>
    </source>
</evidence>
<comment type="similarity">
    <text evidence="2">Belongs to the YajC family.</text>
</comment>
<dbReference type="PANTHER" id="PTHR33909">
    <property type="entry name" value="SEC TRANSLOCON ACCESSORY COMPLEX SUBUNIT YAJC"/>
    <property type="match status" value="1"/>
</dbReference>
<evidence type="ECO:0000313" key="13">
    <source>
        <dbReference type="Proteomes" id="UP001164557"/>
    </source>
</evidence>
<evidence type="ECO:0000256" key="11">
    <source>
        <dbReference type="SAM" id="Phobius"/>
    </source>
</evidence>
<evidence type="ECO:0000256" key="2">
    <source>
        <dbReference type="ARBA" id="ARBA00006742"/>
    </source>
</evidence>
<evidence type="ECO:0000313" key="12">
    <source>
        <dbReference type="EMBL" id="UZX29151.1"/>
    </source>
</evidence>
<name>A0AA47B2W6_9LACO</name>
<dbReference type="PRINTS" id="PR01853">
    <property type="entry name" value="YAJCTRNLCASE"/>
</dbReference>
<dbReference type="GO" id="GO:0005886">
    <property type="term" value="C:plasma membrane"/>
    <property type="evidence" value="ECO:0007669"/>
    <property type="project" value="UniProtKB-SubCell"/>
</dbReference>
<dbReference type="SMART" id="SM01323">
    <property type="entry name" value="YajC"/>
    <property type="match status" value="1"/>
</dbReference>